<gene>
    <name evidence="2" type="ORF">DYU11_28270</name>
</gene>
<keyword evidence="1" id="KW-0732">Signal</keyword>
<feature type="chain" id="PRO_5019143729" evidence="1">
    <location>
        <begin position="23"/>
        <end position="252"/>
    </location>
</feature>
<proteinExistence type="predicted"/>
<evidence type="ECO:0000313" key="3">
    <source>
        <dbReference type="Proteomes" id="UP000283523"/>
    </source>
</evidence>
<keyword evidence="3" id="KW-1185">Reference proteome</keyword>
<dbReference type="InterPro" id="IPR019619">
    <property type="entry name" value="DUF2490"/>
</dbReference>
<dbReference type="EMBL" id="QXED01000011">
    <property type="protein sequence ID" value="RIV18473.1"/>
    <property type="molecule type" value="Genomic_DNA"/>
</dbReference>
<sequence length="252" mass="29957">MRRFTLLLFICFIHLTSYGQTASQNRKLVLPQEQVWFGYFNQTRLTRHLGFWLDLHHRRIDFLDRPNQNLFRGALTYYLTDNVRFMAGYAFVGSYLSPSGVVRPEHRPWQQVWWSGRTGPLNVVQWIRTEQRFNRRIQGDQLADGFGFNWRFRYNFLLQVPFKGQTIQPGVPNFVLQDEVFINAGKQITYNYFDQNRFFVGLSYPFNKQLLLQAGYMNLFQQLPAGNAFANNHTLRLFLFHTLDFRPQQPAP</sequence>
<dbReference type="OrthoDB" id="1118734at2"/>
<reference evidence="2 3" key="1">
    <citation type="submission" date="2018-08" db="EMBL/GenBank/DDBJ databases">
        <title>Fibrisoma montanum sp. nov., isolated from Danxia mountain soil.</title>
        <authorList>
            <person name="Huang Y."/>
        </authorList>
    </citation>
    <scope>NUCLEOTIDE SEQUENCE [LARGE SCALE GENOMIC DNA]</scope>
    <source>
        <strain evidence="2 3">HYT19</strain>
    </source>
</reference>
<evidence type="ECO:0000313" key="2">
    <source>
        <dbReference type="EMBL" id="RIV18473.1"/>
    </source>
</evidence>
<protein>
    <submittedName>
        <fullName evidence="2">DUF2490 domain-containing protein</fullName>
    </submittedName>
</protein>
<dbReference type="Pfam" id="PF10677">
    <property type="entry name" value="DUF2490"/>
    <property type="match status" value="1"/>
</dbReference>
<accession>A0A418LYL7</accession>
<dbReference type="Proteomes" id="UP000283523">
    <property type="component" value="Unassembled WGS sequence"/>
</dbReference>
<feature type="signal peptide" evidence="1">
    <location>
        <begin position="1"/>
        <end position="22"/>
    </location>
</feature>
<name>A0A418LYL7_9BACT</name>
<dbReference type="AlphaFoldDB" id="A0A418LYL7"/>
<organism evidence="2 3">
    <name type="scientific">Fibrisoma montanum</name>
    <dbReference type="NCBI Taxonomy" id="2305895"/>
    <lineage>
        <taxon>Bacteria</taxon>
        <taxon>Pseudomonadati</taxon>
        <taxon>Bacteroidota</taxon>
        <taxon>Cytophagia</taxon>
        <taxon>Cytophagales</taxon>
        <taxon>Spirosomataceae</taxon>
        <taxon>Fibrisoma</taxon>
    </lineage>
</organism>
<evidence type="ECO:0000256" key="1">
    <source>
        <dbReference type="SAM" id="SignalP"/>
    </source>
</evidence>
<dbReference type="RefSeq" id="WP_119671106.1">
    <property type="nucleotide sequence ID" value="NZ_QXED01000011.1"/>
</dbReference>
<comment type="caution">
    <text evidence="2">The sequence shown here is derived from an EMBL/GenBank/DDBJ whole genome shotgun (WGS) entry which is preliminary data.</text>
</comment>